<dbReference type="Proteomes" id="UP000252770">
    <property type="component" value="Unassembled WGS sequence"/>
</dbReference>
<dbReference type="Gene3D" id="3.30.360.10">
    <property type="entry name" value="Dihydrodipicolinate Reductase, domain 2"/>
    <property type="match status" value="1"/>
</dbReference>
<comment type="caution">
    <text evidence="3">The sequence shown here is derived from an EMBL/GenBank/DDBJ whole genome shotgun (WGS) entry which is preliminary data.</text>
</comment>
<dbReference type="PANTHER" id="PTHR43377">
    <property type="entry name" value="BILIVERDIN REDUCTASE A"/>
    <property type="match status" value="1"/>
</dbReference>
<proteinExistence type="predicted"/>
<evidence type="ECO:0000313" key="3">
    <source>
        <dbReference type="EMBL" id="RCK68957.1"/>
    </source>
</evidence>
<dbReference type="Pfam" id="PF22725">
    <property type="entry name" value="GFO_IDH_MocA_C3"/>
    <property type="match status" value="1"/>
</dbReference>
<dbReference type="AlphaFoldDB" id="A0A367YT81"/>
<evidence type="ECO:0000259" key="2">
    <source>
        <dbReference type="Pfam" id="PF22725"/>
    </source>
</evidence>
<protein>
    <submittedName>
        <fullName evidence="3">Gfo/Idh/MocA family oxidoreductase</fullName>
    </submittedName>
</protein>
<dbReference type="InterPro" id="IPR036291">
    <property type="entry name" value="NAD(P)-bd_dom_sf"/>
</dbReference>
<gene>
    <name evidence="3" type="ORF">DT076_13680</name>
</gene>
<dbReference type="InterPro" id="IPR055170">
    <property type="entry name" value="GFO_IDH_MocA-like_dom"/>
</dbReference>
<dbReference type="RefSeq" id="WP_114127243.1">
    <property type="nucleotide sequence ID" value="NZ_QOUI01000008.1"/>
</dbReference>
<evidence type="ECO:0000313" key="4">
    <source>
        <dbReference type="Proteomes" id="UP000252770"/>
    </source>
</evidence>
<reference evidence="3 4" key="1">
    <citation type="submission" date="2018-07" db="EMBL/GenBank/DDBJ databases">
        <title>Desertimonas flava gen. nov. sp. nov.</title>
        <authorList>
            <person name="Liu S."/>
        </authorList>
    </citation>
    <scope>NUCLEOTIDE SEQUENCE [LARGE SCALE GENOMIC DNA]</scope>
    <source>
        <strain evidence="3 4">16Sb5-5</strain>
    </source>
</reference>
<dbReference type="Pfam" id="PF01408">
    <property type="entry name" value="GFO_IDH_MocA"/>
    <property type="match status" value="1"/>
</dbReference>
<dbReference type="PANTHER" id="PTHR43377:SF1">
    <property type="entry name" value="BILIVERDIN REDUCTASE A"/>
    <property type="match status" value="1"/>
</dbReference>
<name>A0A367YT81_9ACTN</name>
<dbReference type="GO" id="GO:0000166">
    <property type="term" value="F:nucleotide binding"/>
    <property type="evidence" value="ECO:0007669"/>
    <property type="project" value="InterPro"/>
</dbReference>
<dbReference type="Gene3D" id="3.40.50.720">
    <property type="entry name" value="NAD(P)-binding Rossmann-like Domain"/>
    <property type="match status" value="1"/>
</dbReference>
<feature type="domain" description="GFO/IDH/MocA-like oxidoreductase" evidence="2">
    <location>
        <begin position="130"/>
        <end position="249"/>
    </location>
</feature>
<evidence type="ECO:0000259" key="1">
    <source>
        <dbReference type="Pfam" id="PF01408"/>
    </source>
</evidence>
<feature type="domain" description="Gfo/Idh/MocA-like oxidoreductase N-terminal" evidence="1">
    <location>
        <begin position="6"/>
        <end position="122"/>
    </location>
</feature>
<organism evidence="3 4">
    <name type="scientific">Desertihabitans brevis</name>
    <dbReference type="NCBI Taxonomy" id="2268447"/>
    <lineage>
        <taxon>Bacteria</taxon>
        <taxon>Bacillati</taxon>
        <taxon>Actinomycetota</taxon>
        <taxon>Actinomycetes</taxon>
        <taxon>Propionibacteriales</taxon>
        <taxon>Propionibacteriaceae</taxon>
        <taxon>Desertihabitans</taxon>
    </lineage>
</organism>
<dbReference type="InterPro" id="IPR000683">
    <property type="entry name" value="Gfo/Idh/MocA-like_OxRdtase_N"/>
</dbReference>
<accession>A0A367YT81</accession>
<dbReference type="SUPFAM" id="SSF55347">
    <property type="entry name" value="Glyceraldehyde-3-phosphate dehydrogenase-like, C-terminal domain"/>
    <property type="match status" value="1"/>
</dbReference>
<dbReference type="EMBL" id="QOUI01000008">
    <property type="protein sequence ID" value="RCK68957.1"/>
    <property type="molecule type" value="Genomic_DNA"/>
</dbReference>
<dbReference type="InterPro" id="IPR051450">
    <property type="entry name" value="Gfo/Idh/MocA_Oxidoreductases"/>
</dbReference>
<keyword evidence="4" id="KW-1185">Reference proteome</keyword>
<dbReference type="SUPFAM" id="SSF51735">
    <property type="entry name" value="NAD(P)-binding Rossmann-fold domains"/>
    <property type="match status" value="1"/>
</dbReference>
<sequence>MGSRTLRVGIIGAGHIAHAHLRELVQQPGVQISAVVDVRADAARALARACGATACATVEQACSAIDAAYLLTPPRVREHAVAVLTAAGIPVLCEKPLAADVPSARRLAELVRAAGSPFMVGFVRRWHPPYQRIRTLVAAGELGRLLMVQRQRLGYLPLSQGNWRTDPSQAVGMTVESLSHDLDLLRWLVGEVVEIEGRVVGSRPELRDFDDTVLATARFADGTIGSWQASWMSAVEHNSLALIGDAGTAVLSGRGMWRSDSLTTAAPGATERVELLAEDEAADMGFAGETTTFLALARGEQVEHPTVEDGLRTVELSASILS</sequence>